<accession>A0A178XIT3</accession>
<keyword evidence="5 6" id="KW-0472">Membrane</keyword>
<evidence type="ECO:0008006" key="9">
    <source>
        <dbReference type="Google" id="ProtNLM"/>
    </source>
</evidence>
<dbReference type="GO" id="GO:0005886">
    <property type="term" value="C:plasma membrane"/>
    <property type="evidence" value="ECO:0007669"/>
    <property type="project" value="UniProtKB-SubCell"/>
</dbReference>
<proteinExistence type="predicted"/>
<name>A0A178XIT3_9HYPH</name>
<reference evidence="7 8" key="1">
    <citation type="journal article" date="2016" name="Int. J. Syst. Evol. Microbiol.">
        <title>Ensifer glycinis sp. nov., an novel rhizobial species associated with Glycine spp.</title>
        <authorList>
            <person name="Yan H."/>
            <person name="Yan J."/>
            <person name="Sui X.H."/>
            <person name="Wang E.T."/>
            <person name="Chen W.X."/>
            <person name="Zhang X.X."/>
            <person name="Chen W.F."/>
        </authorList>
    </citation>
    <scope>NUCLEOTIDE SEQUENCE [LARGE SCALE GENOMIC DNA]</scope>
    <source>
        <strain evidence="7 8">CCBAU 23380</strain>
    </source>
</reference>
<feature type="transmembrane region" description="Helical" evidence="6">
    <location>
        <begin position="72"/>
        <end position="95"/>
    </location>
</feature>
<evidence type="ECO:0000313" key="8">
    <source>
        <dbReference type="Proteomes" id="UP000094025"/>
    </source>
</evidence>
<dbReference type="AlphaFoldDB" id="A0A178XIT3"/>
<comment type="caution">
    <text evidence="7">The sequence shown here is derived from an EMBL/GenBank/DDBJ whole genome shotgun (WGS) entry which is preliminary data.</text>
</comment>
<sequence>MSDRSPKQLMRTWIFLLGMVLLGMLLARELHDTTVPLGFALALLLLAVLKARLVVLDFLGMRFGPRPLRIGLLAWPSFFALVAAAKALIGAVSLVG</sequence>
<gene>
    <name evidence="7" type="ORF">AU381_25510</name>
</gene>
<dbReference type="STRING" id="1472378.AU381_25510"/>
<evidence type="ECO:0000256" key="1">
    <source>
        <dbReference type="ARBA" id="ARBA00004651"/>
    </source>
</evidence>
<dbReference type="EMBL" id="LPUX01000067">
    <property type="protein sequence ID" value="OAP35124.1"/>
    <property type="molecule type" value="Genomic_DNA"/>
</dbReference>
<evidence type="ECO:0000256" key="5">
    <source>
        <dbReference type="ARBA" id="ARBA00023136"/>
    </source>
</evidence>
<keyword evidence="2" id="KW-1003">Cell membrane</keyword>
<organism evidence="7 8">
    <name type="scientific">Sinorhizobium glycinis</name>
    <dbReference type="NCBI Taxonomy" id="1472378"/>
    <lineage>
        <taxon>Bacteria</taxon>
        <taxon>Pseudomonadati</taxon>
        <taxon>Pseudomonadota</taxon>
        <taxon>Alphaproteobacteria</taxon>
        <taxon>Hyphomicrobiales</taxon>
        <taxon>Rhizobiaceae</taxon>
        <taxon>Sinorhizobium/Ensifer group</taxon>
        <taxon>Sinorhizobium</taxon>
    </lineage>
</organism>
<feature type="transmembrane region" description="Helical" evidence="6">
    <location>
        <begin position="37"/>
        <end position="60"/>
    </location>
</feature>
<comment type="subcellular location">
    <subcellularLocation>
        <location evidence="1">Cell membrane</location>
        <topology evidence="1">Multi-pass membrane protein</topology>
    </subcellularLocation>
</comment>
<evidence type="ECO:0000256" key="6">
    <source>
        <dbReference type="SAM" id="Phobius"/>
    </source>
</evidence>
<keyword evidence="8" id="KW-1185">Reference proteome</keyword>
<evidence type="ECO:0000256" key="2">
    <source>
        <dbReference type="ARBA" id="ARBA00022475"/>
    </source>
</evidence>
<dbReference type="Proteomes" id="UP000094025">
    <property type="component" value="Unassembled WGS sequence"/>
</dbReference>
<evidence type="ECO:0000256" key="4">
    <source>
        <dbReference type="ARBA" id="ARBA00022989"/>
    </source>
</evidence>
<keyword evidence="4 6" id="KW-1133">Transmembrane helix</keyword>
<protein>
    <recommendedName>
        <fullName evidence="9">Cytochrome C oxidase subunit IV</fullName>
    </recommendedName>
</protein>
<evidence type="ECO:0000256" key="3">
    <source>
        <dbReference type="ARBA" id="ARBA00022692"/>
    </source>
</evidence>
<keyword evidence="3 6" id="KW-0812">Transmembrane</keyword>
<dbReference type="Pfam" id="PF03626">
    <property type="entry name" value="COX4_pro"/>
    <property type="match status" value="1"/>
</dbReference>
<dbReference type="InterPro" id="IPR005171">
    <property type="entry name" value="Cyt_c_oxidase_su4_prok"/>
</dbReference>
<evidence type="ECO:0000313" key="7">
    <source>
        <dbReference type="EMBL" id="OAP35124.1"/>
    </source>
</evidence>